<name>A0A915JA35_ROMCU</name>
<organism evidence="1 2">
    <name type="scientific">Romanomermis culicivorax</name>
    <name type="common">Nematode worm</name>
    <dbReference type="NCBI Taxonomy" id="13658"/>
    <lineage>
        <taxon>Eukaryota</taxon>
        <taxon>Metazoa</taxon>
        <taxon>Ecdysozoa</taxon>
        <taxon>Nematoda</taxon>
        <taxon>Enoplea</taxon>
        <taxon>Dorylaimia</taxon>
        <taxon>Mermithida</taxon>
        <taxon>Mermithoidea</taxon>
        <taxon>Mermithidae</taxon>
        <taxon>Romanomermis</taxon>
    </lineage>
</organism>
<dbReference type="AlphaFoldDB" id="A0A915JA35"/>
<sequence>MGYEYMPTKPTTLIIENWLESNEVLTKSATDIGNQKQCSKIGGSHLTTSDIYQLYTNITSVCRHRKIIRRDDGCETRSDPMYDIEISDCRRSSPSVVDCRQQSPIVDDKNHNIFITE</sequence>
<evidence type="ECO:0000313" key="1">
    <source>
        <dbReference type="Proteomes" id="UP000887565"/>
    </source>
</evidence>
<dbReference type="Proteomes" id="UP000887565">
    <property type="component" value="Unplaced"/>
</dbReference>
<reference evidence="2" key="1">
    <citation type="submission" date="2022-11" db="UniProtKB">
        <authorList>
            <consortium name="WormBaseParasite"/>
        </authorList>
    </citation>
    <scope>IDENTIFICATION</scope>
</reference>
<dbReference type="WBParaSite" id="nRc.2.0.1.t23344-RA">
    <property type="protein sequence ID" value="nRc.2.0.1.t23344-RA"/>
    <property type="gene ID" value="nRc.2.0.1.g23344"/>
</dbReference>
<protein>
    <submittedName>
        <fullName evidence="2">Uncharacterized protein</fullName>
    </submittedName>
</protein>
<proteinExistence type="predicted"/>
<accession>A0A915JA35</accession>
<keyword evidence="1" id="KW-1185">Reference proteome</keyword>
<evidence type="ECO:0000313" key="2">
    <source>
        <dbReference type="WBParaSite" id="nRc.2.0.1.t23344-RA"/>
    </source>
</evidence>